<reference evidence="1" key="1">
    <citation type="submission" date="2016-01" db="EMBL/GenBank/DDBJ databases">
        <title>Reference transcriptome for the parasite Schistocephalus solidus: insights into the molecular evolution of parasitism.</title>
        <authorList>
            <person name="Hebert F.O."/>
            <person name="Grambauer S."/>
            <person name="Barber I."/>
            <person name="Landry C.R."/>
            <person name="Aubin-Horth N."/>
        </authorList>
    </citation>
    <scope>NUCLEOTIDE SEQUENCE</scope>
</reference>
<proteinExistence type="predicted"/>
<organism evidence="1">
    <name type="scientific">Schistocephalus solidus</name>
    <name type="common">Tapeworm</name>
    <dbReference type="NCBI Taxonomy" id="70667"/>
    <lineage>
        <taxon>Eukaryota</taxon>
        <taxon>Metazoa</taxon>
        <taxon>Spiralia</taxon>
        <taxon>Lophotrochozoa</taxon>
        <taxon>Platyhelminthes</taxon>
        <taxon>Cestoda</taxon>
        <taxon>Eucestoda</taxon>
        <taxon>Diphyllobothriidea</taxon>
        <taxon>Diphyllobothriidae</taxon>
        <taxon>Schistocephalus</taxon>
    </lineage>
</organism>
<accession>A0A0X3PYL2</accession>
<dbReference type="EMBL" id="GEEE01010909">
    <property type="protein sequence ID" value="JAP52316.1"/>
    <property type="molecule type" value="Transcribed_RNA"/>
</dbReference>
<protein>
    <submittedName>
        <fullName evidence="1">Uncharacterized protein</fullName>
    </submittedName>
</protein>
<name>A0A0X3PYL2_SCHSO</name>
<dbReference type="AlphaFoldDB" id="A0A0X3PYL2"/>
<evidence type="ECO:0000313" key="1">
    <source>
        <dbReference type="EMBL" id="JAP52316.1"/>
    </source>
</evidence>
<sequence>MWRMWGFLDLLDVYSSLLNVIMWKAFSSFLRFFSLANLKSSLFTALKRGSYLLSTPLRVMHDFLIQHVGDIFPNSWRKENCHVGIAILTRIPLPDTSSCPDTNDEPMPAYYSGLRNLHFLERILTERTAISVLDWVYTFATRPSSGYRHLCSLFLVYKQNYSSATSITNWLDIVPDHRQIKRWGKLLPSRIYMELWPEPDGNGTSLVFPSVDLISRVHSNFTNSRKWVRPDRYYNLNESSFTPRGWGPGGIFRSKYRTVSDPSAKNPEQLVEDFHYITLTGRKFMRLFEVSLRAALSRSCDYIVILNPRAIGIQARHIEEAVALLRTQKVDLVMGITSSCTEKIEAAERSGSQAVTVRTHPRFQMGLYLVAVTGGNELVLGAHHLTKGVEWGTPTAANRLWANLAAFSPRWTCVCLRDRLPEIMNFEDLPRLEPLLDLPVAHLVEDSITVIVPIGPGHADDEILPLEDSDIIAAPAMAGEVDIHRLCPSLEETLDLIQRNSSGLRRIQVIVIDSRPSQVASTSPGSACHWYRPDSSKTAVYLEFRNAPVWPAQKPMQQCTSNTRLPNRGELINYAVEHYARGSVLVFLEPGVHVPFEWDSAVFQCLEQPGVGMSSFAYRLALRNKYMQRKHIGWAVRCHLANWLVNRQATRLQLPTAGQPLFLYAYYLRCVGGYPKSSRPLHTIDLCLAISRRVGRVTVARSETASAGIPTNWLLRHGAVRGALYASLVTIARLLGTSQAELSEALYLSESRALAKHNSLQQDSSLHKRLPLIQPDYLDGY</sequence>
<gene>
    <name evidence="1" type="ORF">TR112848</name>
</gene>